<evidence type="ECO:0000313" key="1">
    <source>
        <dbReference type="EMBL" id="GFO03501.1"/>
    </source>
</evidence>
<reference evidence="1 2" key="1">
    <citation type="journal article" date="2021" name="Elife">
        <title>Chloroplast acquisition without the gene transfer in kleptoplastic sea slugs, Plakobranchus ocellatus.</title>
        <authorList>
            <person name="Maeda T."/>
            <person name="Takahashi S."/>
            <person name="Yoshida T."/>
            <person name="Shimamura S."/>
            <person name="Takaki Y."/>
            <person name="Nagai Y."/>
            <person name="Toyoda A."/>
            <person name="Suzuki Y."/>
            <person name="Arimoto A."/>
            <person name="Ishii H."/>
            <person name="Satoh N."/>
            <person name="Nishiyama T."/>
            <person name="Hasebe M."/>
            <person name="Maruyama T."/>
            <person name="Minagawa J."/>
            <person name="Obokata J."/>
            <person name="Shigenobu S."/>
        </authorList>
    </citation>
    <scope>NUCLEOTIDE SEQUENCE [LARGE SCALE GENOMIC DNA]</scope>
</reference>
<accession>A0AAV4A5G0</accession>
<comment type="caution">
    <text evidence="1">The sequence shown here is derived from an EMBL/GenBank/DDBJ whole genome shotgun (WGS) entry which is preliminary data.</text>
</comment>
<evidence type="ECO:0000313" key="2">
    <source>
        <dbReference type="Proteomes" id="UP000735302"/>
    </source>
</evidence>
<organism evidence="1 2">
    <name type="scientific">Plakobranchus ocellatus</name>
    <dbReference type="NCBI Taxonomy" id="259542"/>
    <lineage>
        <taxon>Eukaryota</taxon>
        <taxon>Metazoa</taxon>
        <taxon>Spiralia</taxon>
        <taxon>Lophotrochozoa</taxon>
        <taxon>Mollusca</taxon>
        <taxon>Gastropoda</taxon>
        <taxon>Heterobranchia</taxon>
        <taxon>Euthyneura</taxon>
        <taxon>Panpulmonata</taxon>
        <taxon>Sacoglossa</taxon>
        <taxon>Placobranchoidea</taxon>
        <taxon>Plakobranchidae</taxon>
        <taxon>Plakobranchus</taxon>
    </lineage>
</organism>
<name>A0AAV4A5G0_9GAST</name>
<proteinExistence type="predicted"/>
<protein>
    <submittedName>
        <fullName evidence="1">Uncharacterized protein</fullName>
    </submittedName>
</protein>
<gene>
    <name evidence="1" type="ORF">PoB_003000600</name>
</gene>
<dbReference type="AlphaFoldDB" id="A0AAV4A5G0"/>
<keyword evidence="2" id="KW-1185">Reference proteome</keyword>
<sequence>MSALIIFFSPVVRDLIGPIHNRPISKLAKQRHDTHGGYGNPEDIQTPGTVLECPSACLWVCKCVRSRTNQNVLRPQLITGSLDHRTGQFCRFIGLTTTELSLPPPNVVPSTGTRPRLHVR</sequence>
<dbReference type="EMBL" id="BLXT01003727">
    <property type="protein sequence ID" value="GFO03501.1"/>
    <property type="molecule type" value="Genomic_DNA"/>
</dbReference>
<dbReference type="Proteomes" id="UP000735302">
    <property type="component" value="Unassembled WGS sequence"/>
</dbReference>